<gene>
    <name evidence="2" type="ORF">PCOR1329_LOCUS37935</name>
</gene>
<dbReference type="EMBL" id="CAUYUJ010014596">
    <property type="protein sequence ID" value="CAK0843660.1"/>
    <property type="molecule type" value="Genomic_DNA"/>
</dbReference>
<protein>
    <submittedName>
        <fullName evidence="2">Uncharacterized protein</fullName>
    </submittedName>
</protein>
<evidence type="ECO:0000313" key="3">
    <source>
        <dbReference type="Proteomes" id="UP001189429"/>
    </source>
</evidence>
<feature type="region of interest" description="Disordered" evidence="1">
    <location>
        <begin position="288"/>
        <end position="337"/>
    </location>
</feature>
<feature type="region of interest" description="Disordered" evidence="1">
    <location>
        <begin position="371"/>
        <end position="417"/>
    </location>
</feature>
<feature type="compositionally biased region" description="Low complexity" evidence="1">
    <location>
        <begin position="318"/>
        <end position="337"/>
    </location>
</feature>
<sequence length="507" mass="52639">MRSCPNLKHPRLHKKALLPLMSWRLFEFRADVLSSVGAFFAREKSEALGPVMDGRIPSQLFGVLPMAKLATGAAFSRFRVDGEAPARAAGVDVADAFDPALPQPLLPWYFGHSKIRAGDLGVSVSAARQQRAQLGPPAHWIQSGSGGDAFGWAFDSDAPATPSTLGSCGNCASVTRRDSPAAPTAAKTGASTFLETGAAGEATRRDCEARALGSGAWAVSAEPPNDGASERSAALAAFFNEIFVDGYPSEEAPRARSLADLILSSGPDGGVDRELEAMELELQRHMEQYRQQRDGGAAAPPEHPRPAPRRGSAEPAGARGAAQLPSGAAAADPEAAAGELREMQAAAELLEQAFPDAPVAEVGGEVAGVGEAAAGSTGGPWRTTAPARLASPGAAPAEELPPAEDGRPAEAAPDPAVAEMQSALDALDVKLRALQGRQALRLPAELAKEADELELPAVAEGSSAIARLQAQNRHLRDRLQGSAKGLLSIDRSLFGGVDPAKARKPEE</sequence>
<keyword evidence="3" id="KW-1185">Reference proteome</keyword>
<organism evidence="2 3">
    <name type="scientific">Prorocentrum cordatum</name>
    <dbReference type="NCBI Taxonomy" id="2364126"/>
    <lineage>
        <taxon>Eukaryota</taxon>
        <taxon>Sar</taxon>
        <taxon>Alveolata</taxon>
        <taxon>Dinophyceae</taxon>
        <taxon>Prorocentrales</taxon>
        <taxon>Prorocentraceae</taxon>
        <taxon>Prorocentrum</taxon>
    </lineage>
</organism>
<dbReference type="Proteomes" id="UP001189429">
    <property type="component" value="Unassembled WGS sequence"/>
</dbReference>
<evidence type="ECO:0000313" key="2">
    <source>
        <dbReference type="EMBL" id="CAK0843660.1"/>
    </source>
</evidence>
<proteinExistence type="predicted"/>
<reference evidence="2" key="1">
    <citation type="submission" date="2023-10" db="EMBL/GenBank/DDBJ databases">
        <authorList>
            <person name="Chen Y."/>
            <person name="Shah S."/>
            <person name="Dougan E. K."/>
            <person name="Thang M."/>
            <person name="Chan C."/>
        </authorList>
    </citation>
    <scope>NUCLEOTIDE SEQUENCE [LARGE SCALE GENOMIC DNA]</scope>
</reference>
<evidence type="ECO:0000256" key="1">
    <source>
        <dbReference type="SAM" id="MobiDB-lite"/>
    </source>
</evidence>
<name>A0ABN9TD72_9DINO</name>
<comment type="caution">
    <text evidence="2">The sequence shown here is derived from an EMBL/GenBank/DDBJ whole genome shotgun (WGS) entry which is preliminary data.</text>
</comment>
<accession>A0ABN9TD72</accession>